<evidence type="ECO:0000313" key="2">
    <source>
        <dbReference type="Proteomes" id="UP000183077"/>
    </source>
</evidence>
<gene>
    <name evidence="1" type="ORF">SAMN04488018_101383</name>
</gene>
<organism evidence="1 2">
    <name type="scientific">Myroides marinus</name>
    <dbReference type="NCBI Taxonomy" id="703342"/>
    <lineage>
        <taxon>Bacteria</taxon>
        <taxon>Pseudomonadati</taxon>
        <taxon>Bacteroidota</taxon>
        <taxon>Flavobacteriia</taxon>
        <taxon>Flavobacteriales</taxon>
        <taxon>Flavobacteriaceae</taxon>
        <taxon>Myroides</taxon>
    </lineage>
</organism>
<dbReference type="RefSeq" id="WP_063175097.1">
    <property type="nucleotide sequence ID" value="NZ_FNYS01000001.1"/>
</dbReference>
<dbReference type="Pfam" id="PF10946">
    <property type="entry name" value="DUF2625"/>
    <property type="match status" value="1"/>
</dbReference>
<dbReference type="GeneID" id="82255612"/>
<evidence type="ECO:0008006" key="3">
    <source>
        <dbReference type="Google" id="ProtNLM"/>
    </source>
</evidence>
<protein>
    <recommendedName>
        <fullName evidence="3">DUF2625 domain-containing protein</fullName>
    </recommendedName>
</protein>
<dbReference type="AlphaFoldDB" id="A0A1H6RHN6"/>
<sequence>MRTLEELINTEDPGLAVVKEWIQDAICPVEILPQHSRQIAEEALLQLQITTRSPLGAIVYETGGLLIDNGWIRVLGGGFKEEENILTSALEWNTNKTIDNEGNSKGYYIVAIDVLGGYFCINSGGLGSDAGSIYYFAPDTLDFEALDISYSDMLHFFITGNLDQFYQDFRWDTWKEDTINLRINQSFHIYPPLWTKEGKNINSTSITPVTSEEVYTVNHDFRNGLDNIENKYL</sequence>
<evidence type="ECO:0000313" key="1">
    <source>
        <dbReference type="EMBL" id="SEI52814.1"/>
    </source>
</evidence>
<name>A0A1H6RHN6_9FLAO</name>
<proteinExistence type="predicted"/>
<dbReference type="InterPro" id="IPR021239">
    <property type="entry name" value="DUF2625"/>
</dbReference>
<dbReference type="Proteomes" id="UP000183077">
    <property type="component" value="Unassembled WGS sequence"/>
</dbReference>
<accession>A0A1H6RHN6</accession>
<reference evidence="1 2" key="1">
    <citation type="submission" date="2016-10" db="EMBL/GenBank/DDBJ databases">
        <authorList>
            <person name="de Groot N.N."/>
        </authorList>
    </citation>
    <scope>NUCLEOTIDE SEQUENCE [LARGE SCALE GENOMIC DNA]</scope>
    <source>
        <strain evidence="1 2">DSM 23048</strain>
    </source>
</reference>
<dbReference type="EMBL" id="FNYS01000001">
    <property type="protein sequence ID" value="SEI52814.1"/>
    <property type="molecule type" value="Genomic_DNA"/>
</dbReference>